<evidence type="ECO:0000313" key="2">
    <source>
        <dbReference type="Proteomes" id="UP001353858"/>
    </source>
</evidence>
<sequence>MTSGELEILDEYSIDPVAFGSVSVLEPGAAFAWRYPAPASVSARRVWGHVFAGKCARFRVKVIVCDAGGRWHSHQNR</sequence>
<comment type="caution">
    <text evidence="1">The sequence shown here is derived from an EMBL/GenBank/DDBJ whole genome shotgun (WGS) entry which is preliminary data.</text>
</comment>
<protein>
    <submittedName>
        <fullName evidence="1">Uncharacterized protein</fullName>
    </submittedName>
</protein>
<dbReference type="AlphaFoldDB" id="A0AAN7P2K9"/>
<reference evidence="2" key="1">
    <citation type="submission" date="2023-01" db="EMBL/GenBank/DDBJ databases">
        <title>Key to firefly adult light organ development and bioluminescence: homeobox transcription factors regulate luciferase expression and transportation to peroxisome.</title>
        <authorList>
            <person name="Fu X."/>
        </authorList>
    </citation>
    <scope>NUCLEOTIDE SEQUENCE [LARGE SCALE GENOMIC DNA]</scope>
</reference>
<organism evidence="1 2">
    <name type="scientific">Aquatica leii</name>
    <dbReference type="NCBI Taxonomy" id="1421715"/>
    <lineage>
        <taxon>Eukaryota</taxon>
        <taxon>Metazoa</taxon>
        <taxon>Ecdysozoa</taxon>
        <taxon>Arthropoda</taxon>
        <taxon>Hexapoda</taxon>
        <taxon>Insecta</taxon>
        <taxon>Pterygota</taxon>
        <taxon>Neoptera</taxon>
        <taxon>Endopterygota</taxon>
        <taxon>Coleoptera</taxon>
        <taxon>Polyphaga</taxon>
        <taxon>Elateriformia</taxon>
        <taxon>Elateroidea</taxon>
        <taxon>Lampyridae</taxon>
        <taxon>Luciolinae</taxon>
        <taxon>Aquatica</taxon>
    </lineage>
</organism>
<evidence type="ECO:0000313" key="1">
    <source>
        <dbReference type="EMBL" id="KAK4875172.1"/>
    </source>
</evidence>
<gene>
    <name evidence="1" type="ORF">RN001_011594</name>
</gene>
<keyword evidence="2" id="KW-1185">Reference proteome</keyword>
<proteinExistence type="predicted"/>
<dbReference type="Proteomes" id="UP001353858">
    <property type="component" value="Unassembled WGS sequence"/>
</dbReference>
<name>A0AAN7P2K9_9COLE</name>
<dbReference type="EMBL" id="JARPUR010000005">
    <property type="protein sequence ID" value="KAK4875172.1"/>
    <property type="molecule type" value="Genomic_DNA"/>
</dbReference>
<accession>A0AAN7P2K9</accession>